<evidence type="ECO:0000313" key="2">
    <source>
        <dbReference type="EMBL" id="MDQ0104911.1"/>
    </source>
</evidence>
<feature type="transmembrane region" description="Helical" evidence="1">
    <location>
        <begin position="25"/>
        <end position="47"/>
    </location>
</feature>
<feature type="transmembrane region" description="Helical" evidence="1">
    <location>
        <begin position="162"/>
        <end position="181"/>
    </location>
</feature>
<keyword evidence="1" id="KW-0472">Membrane</keyword>
<sequence length="257" mass="26173">MSKPFEGLTAAVVVEARKMRLSRTVLGAGSILILGVNALASGFALAARSGNQAALAKLGPLASQGGWTGYLASAQQITAAGSVLAFGIVLAWMYGREFTDGTISGLFALPVRRPTVALAKLIVFAGWSFAVAVLLTATLVALGLILGFGWPNSTELAGLGRIHPLIVLSALVATPAAWSATLGRGVLSGIGLTVGVMAGTQVAVLVGAGPWFPIAAPALWAIAPDTVPPAALALTLGIPLTFGALTLWAWSRLQLDR</sequence>
<dbReference type="GeneID" id="84019783"/>
<comment type="caution">
    <text evidence="2">The sequence shown here is derived from an EMBL/GenBank/DDBJ whole genome shotgun (WGS) entry which is preliminary data.</text>
</comment>
<feature type="transmembrane region" description="Helical" evidence="1">
    <location>
        <begin position="229"/>
        <end position="250"/>
    </location>
</feature>
<accession>A0ABT9TT97</accession>
<keyword evidence="1" id="KW-0812">Transmembrane</keyword>
<organism evidence="2 3">
    <name type="scientific">Paenarthrobacter nicotinovorans</name>
    <name type="common">Arthrobacter nicotinovorans</name>
    <dbReference type="NCBI Taxonomy" id="29320"/>
    <lineage>
        <taxon>Bacteria</taxon>
        <taxon>Bacillati</taxon>
        <taxon>Actinomycetota</taxon>
        <taxon>Actinomycetes</taxon>
        <taxon>Micrococcales</taxon>
        <taxon>Micrococcaceae</taxon>
        <taxon>Paenarthrobacter</taxon>
    </lineage>
</organism>
<keyword evidence="1" id="KW-1133">Transmembrane helix</keyword>
<dbReference type="RefSeq" id="WP_064723917.1">
    <property type="nucleotide sequence ID" value="NZ_BDDW01000039.1"/>
</dbReference>
<name>A0ABT9TT97_PAENI</name>
<proteinExistence type="predicted"/>
<feature type="transmembrane region" description="Helical" evidence="1">
    <location>
        <begin position="202"/>
        <end position="223"/>
    </location>
</feature>
<reference evidence="2 3" key="1">
    <citation type="submission" date="2023-07" db="EMBL/GenBank/DDBJ databases">
        <title>Sorghum-associated microbial communities from plants grown in Nebraska, USA.</title>
        <authorList>
            <person name="Schachtman D."/>
        </authorList>
    </citation>
    <scope>NUCLEOTIDE SEQUENCE [LARGE SCALE GENOMIC DNA]</scope>
    <source>
        <strain evidence="2 3">CC523</strain>
    </source>
</reference>
<keyword evidence="3" id="KW-1185">Reference proteome</keyword>
<dbReference type="Pfam" id="PF12730">
    <property type="entry name" value="ABC2_membrane_4"/>
    <property type="match status" value="1"/>
</dbReference>
<protein>
    <submittedName>
        <fullName evidence="2">ABC-2 type transport system permease protein</fullName>
    </submittedName>
</protein>
<evidence type="ECO:0000256" key="1">
    <source>
        <dbReference type="SAM" id="Phobius"/>
    </source>
</evidence>
<feature type="transmembrane region" description="Helical" evidence="1">
    <location>
        <begin position="67"/>
        <end position="94"/>
    </location>
</feature>
<evidence type="ECO:0000313" key="3">
    <source>
        <dbReference type="Proteomes" id="UP001244563"/>
    </source>
</evidence>
<dbReference type="Proteomes" id="UP001244563">
    <property type="component" value="Unassembled WGS sequence"/>
</dbReference>
<feature type="transmembrane region" description="Helical" evidence="1">
    <location>
        <begin position="121"/>
        <end position="150"/>
    </location>
</feature>
<gene>
    <name evidence="2" type="ORF">J2T10_004589</name>
</gene>
<dbReference type="EMBL" id="JAUSSW010000029">
    <property type="protein sequence ID" value="MDQ0104911.1"/>
    <property type="molecule type" value="Genomic_DNA"/>
</dbReference>